<keyword evidence="3" id="KW-1185">Reference proteome</keyword>
<dbReference type="GeneID" id="37201236"/>
<protein>
    <submittedName>
        <fullName evidence="2">Uncharacterized protein</fullName>
    </submittedName>
</protein>
<feature type="compositionally biased region" description="Low complexity" evidence="1">
    <location>
        <begin position="8"/>
        <end position="19"/>
    </location>
</feature>
<evidence type="ECO:0000313" key="3">
    <source>
        <dbReference type="Proteomes" id="UP000248961"/>
    </source>
</evidence>
<feature type="region of interest" description="Disordered" evidence="1">
    <location>
        <begin position="1"/>
        <end position="56"/>
    </location>
</feature>
<reference evidence="2 3" key="1">
    <citation type="submission" date="2018-02" db="EMBL/GenBank/DDBJ databases">
        <title>The genomes of Aspergillus section Nigri reveals drivers in fungal speciation.</title>
        <authorList>
            <consortium name="DOE Joint Genome Institute"/>
            <person name="Vesth T.C."/>
            <person name="Nybo J."/>
            <person name="Theobald S."/>
            <person name="Brandl J."/>
            <person name="Frisvad J.C."/>
            <person name="Nielsen K.F."/>
            <person name="Lyhne E.K."/>
            <person name="Kogle M.E."/>
            <person name="Kuo A."/>
            <person name="Riley R."/>
            <person name="Clum A."/>
            <person name="Nolan M."/>
            <person name="Lipzen A."/>
            <person name="Salamov A."/>
            <person name="Henrissat B."/>
            <person name="Wiebenga A."/>
            <person name="De vries R.P."/>
            <person name="Grigoriev I.V."/>
            <person name="Mortensen U.H."/>
            <person name="Andersen M.R."/>
            <person name="Baker S.E."/>
        </authorList>
    </citation>
    <scope>NUCLEOTIDE SEQUENCE [LARGE SCALE GENOMIC DNA]</scope>
    <source>
        <strain evidence="2 3">CBS 101889</strain>
    </source>
</reference>
<evidence type="ECO:0000256" key="1">
    <source>
        <dbReference type="SAM" id="MobiDB-lite"/>
    </source>
</evidence>
<dbReference type="OrthoDB" id="4504681at2759"/>
<dbReference type="Proteomes" id="UP000248961">
    <property type="component" value="Unassembled WGS sequence"/>
</dbReference>
<feature type="compositionally biased region" description="Basic and acidic residues" evidence="1">
    <location>
        <begin position="30"/>
        <end position="40"/>
    </location>
</feature>
<organism evidence="2 3">
    <name type="scientific">Aspergillus homomorphus (strain CBS 101889)</name>
    <dbReference type="NCBI Taxonomy" id="1450537"/>
    <lineage>
        <taxon>Eukaryota</taxon>
        <taxon>Fungi</taxon>
        <taxon>Dikarya</taxon>
        <taxon>Ascomycota</taxon>
        <taxon>Pezizomycotina</taxon>
        <taxon>Eurotiomycetes</taxon>
        <taxon>Eurotiomycetidae</taxon>
        <taxon>Eurotiales</taxon>
        <taxon>Aspergillaceae</taxon>
        <taxon>Aspergillus</taxon>
        <taxon>Aspergillus subgen. Circumdati</taxon>
    </lineage>
</organism>
<gene>
    <name evidence="2" type="ORF">BO97DRAFT_424193</name>
</gene>
<name>A0A395I011_ASPHC</name>
<dbReference type="EMBL" id="KZ824281">
    <property type="protein sequence ID" value="RAL13019.1"/>
    <property type="molecule type" value="Genomic_DNA"/>
</dbReference>
<dbReference type="RefSeq" id="XP_025552173.1">
    <property type="nucleotide sequence ID" value="XM_025696947.1"/>
</dbReference>
<dbReference type="VEuPathDB" id="FungiDB:BO97DRAFT_424193"/>
<evidence type="ECO:0000313" key="2">
    <source>
        <dbReference type="EMBL" id="RAL13019.1"/>
    </source>
</evidence>
<sequence length="264" mass="29565">MITPPYNPKRSSSSSYPSNHLKVRTFTQRGEAEDPDEKHNPRSANALPHREKRRKTGQQDIINTFKDLNLPSLARLSHAGTGSFDAPQMDVDIDIDIDTAMSLEMDETSTISLFSPPNGTTTITAASGWTGTEDCAIPPPPPHHSTSPAHRFSAFVPFPGADPLLATNPEPYAESHHVHQYHAQHQSFSRTSFPIYEDPNDIELQEIRVNVFAPWDGDKENIVDEDDERAWTVGGGPVEEQQQQQQQQYEDSTAMMTSYYYVLT</sequence>
<accession>A0A395I011</accession>
<dbReference type="AlphaFoldDB" id="A0A395I011"/>
<proteinExistence type="predicted"/>